<evidence type="ECO:0000256" key="1">
    <source>
        <dbReference type="ARBA" id="ARBA00006484"/>
    </source>
</evidence>
<evidence type="ECO:0000313" key="3">
    <source>
        <dbReference type="EMBL" id="KAF5835933.1"/>
    </source>
</evidence>
<comment type="similarity">
    <text evidence="1">Belongs to the short-chain dehydrogenases/reductases (SDR) family.</text>
</comment>
<evidence type="ECO:0000256" key="2">
    <source>
        <dbReference type="ARBA" id="ARBA00023002"/>
    </source>
</evidence>
<dbReference type="InterPro" id="IPR002347">
    <property type="entry name" value="SDR_fam"/>
</dbReference>
<keyword evidence="2" id="KW-0560">Oxidoreductase</keyword>
<gene>
    <name evidence="3" type="ORF">DUNSADRAFT_6644</name>
</gene>
<proteinExistence type="inferred from homology"/>
<dbReference type="Gene3D" id="3.40.50.720">
    <property type="entry name" value="NAD(P)-binding Rossmann-like Domain"/>
    <property type="match status" value="1"/>
</dbReference>
<accession>A0ABQ7GMU9</accession>
<reference evidence="3" key="1">
    <citation type="submission" date="2017-08" db="EMBL/GenBank/DDBJ databases">
        <authorList>
            <person name="Polle J.E."/>
            <person name="Barry K."/>
            <person name="Cushman J."/>
            <person name="Schmutz J."/>
            <person name="Tran D."/>
            <person name="Hathwaick L.T."/>
            <person name="Yim W.C."/>
            <person name="Jenkins J."/>
            <person name="Mckie-Krisberg Z.M."/>
            <person name="Prochnik S."/>
            <person name="Lindquist E."/>
            <person name="Dockter R.B."/>
            <person name="Adam C."/>
            <person name="Molina H."/>
            <person name="Bunkerborg J."/>
            <person name="Jin E."/>
            <person name="Buchheim M."/>
            <person name="Magnuson J."/>
        </authorList>
    </citation>
    <scope>NUCLEOTIDE SEQUENCE</scope>
    <source>
        <strain evidence="3">CCAP 19/18</strain>
    </source>
</reference>
<dbReference type="Proteomes" id="UP000815325">
    <property type="component" value="Unassembled WGS sequence"/>
</dbReference>
<dbReference type="SUPFAM" id="SSF51735">
    <property type="entry name" value="NAD(P)-binding Rossmann-fold domains"/>
    <property type="match status" value="1"/>
</dbReference>
<name>A0ABQ7GMU9_DUNSA</name>
<protein>
    <submittedName>
        <fullName evidence="3">Uncharacterized protein</fullName>
    </submittedName>
</protein>
<evidence type="ECO:0000313" key="4">
    <source>
        <dbReference type="Proteomes" id="UP000815325"/>
    </source>
</evidence>
<dbReference type="InterPro" id="IPR036291">
    <property type="entry name" value="NAD(P)-bd_dom_sf"/>
</dbReference>
<dbReference type="PANTHER" id="PTHR24320:SF286">
    <property type="entry name" value="NAD(P)-BINDING ROSSMANN-FOLD SUPERFAMILY PROTEIN"/>
    <property type="match status" value="1"/>
</dbReference>
<sequence length="336" mass="35746">MPASLSLFLHVKPGSGITKSPPAFITAGRLLAVRPAVGILQQQNMNCYVPEDAPFTPLATHFTELLLTKVHTLAVFASTRALLGTCECPFHPIGPTLHRTAAHQSAYACSIRCSVCVVTGGNAGIGLATAEALAKRGAHVVLACRSKARGMAAAQALEQRCVPLPGCGPPRVEFMEIDLASLTSVRSFCKAFNARKLPLHLLVANGGVVSPAARSQTKDGLEMQFQVNFLSHWLMVHLLLAEQRERRSRQWRKGPQRQQQQQQEQEQALVALAASVNSNSSSSSNGAKAPFTTYSSPAKHSSWSLSAAPLGANGWDSAAVAFSSAAAKAGRLHLVQ</sequence>
<organism evidence="3 4">
    <name type="scientific">Dunaliella salina</name>
    <name type="common">Green alga</name>
    <name type="synonym">Protococcus salinus</name>
    <dbReference type="NCBI Taxonomy" id="3046"/>
    <lineage>
        <taxon>Eukaryota</taxon>
        <taxon>Viridiplantae</taxon>
        <taxon>Chlorophyta</taxon>
        <taxon>core chlorophytes</taxon>
        <taxon>Chlorophyceae</taxon>
        <taxon>CS clade</taxon>
        <taxon>Chlamydomonadales</taxon>
        <taxon>Dunaliellaceae</taxon>
        <taxon>Dunaliella</taxon>
    </lineage>
</organism>
<comment type="caution">
    <text evidence="3">The sequence shown here is derived from an EMBL/GenBank/DDBJ whole genome shotgun (WGS) entry which is preliminary data.</text>
</comment>
<keyword evidence="4" id="KW-1185">Reference proteome</keyword>
<dbReference type="PANTHER" id="PTHR24320">
    <property type="entry name" value="RETINOL DEHYDROGENASE"/>
    <property type="match status" value="1"/>
</dbReference>
<dbReference type="Pfam" id="PF00106">
    <property type="entry name" value="adh_short"/>
    <property type="match status" value="1"/>
</dbReference>
<dbReference type="PRINTS" id="PR00081">
    <property type="entry name" value="GDHRDH"/>
</dbReference>
<dbReference type="EMBL" id="MU069682">
    <property type="protein sequence ID" value="KAF5835933.1"/>
    <property type="molecule type" value="Genomic_DNA"/>
</dbReference>